<accession>A0ABD1QHR2</accession>
<reference evidence="2" key="1">
    <citation type="submission" date="2024-07" db="EMBL/GenBank/DDBJ databases">
        <title>Two chromosome-level genome assemblies of Korean endemic species Abeliophyllum distichum and Forsythia ovata (Oleaceae).</title>
        <authorList>
            <person name="Jang H."/>
        </authorList>
    </citation>
    <scope>NUCLEOTIDE SEQUENCE [LARGE SCALE GENOMIC DNA]</scope>
</reference>
<name>A0ABD1QHR2_9LAMI</name>
<keyword evidence="2" id="KW-1185">Reference proteome</keyword>
<protein>
    <submittedName>
        <fullName evidence="1">Uncharacterized protein</fullName>
    </submittedName>
</protein>
<organism evidence="1 2">
    <name type="scientific">Abeliophyllum distichum</name>
    <dbReference type="NCBI Taxonomy" id="126358"/>
    <lineage>
        <taxon>Eukaryota</taxon>
        <taxon>Viridiplantae</taxon>
        <taxon>Streptophyta</taxon>
        <taxon>Embryophyta</taxon>
        <taxon>Tracheophyta</taxon>
        <taxon>Spermatophyta</taxon>
        <taxon>Magnoliopsida</taxon>
        <taxon>eudicotyledons</taxon>
        <taxon>Gunneridae</taxon>
        <taxon>Pentapetalae</taxon>
        <taxon>asterids</taxon>
        <taxon>lamiids</taxon>
        <taxon>Lamiales</taxon>
        <taxon>Oleaceae</taxon>
        <taxon>Forsythieae</taxon>
        <taxon>Abeliophyllum</taxon>
    </lineage>
</organism>
<dbReference type="Proteomes" id="UP001604336">
    <property type="component" value="Unassembled WGS sequence"/>
</dbReference>
<evidence type="ECO:0000313" key="2">
    <source>
        <dbReference type="Proteomes" id="UP001604336"/>
    </source>
</evidence>
<evidence type="ECO:0000313" key="1">
    <source>
        <dbReference type="EMBL" id="KAL2475439.1"/>
    </source>
</evidence>
<dbReference type="AlphaFoldDB" id="A0ABD1QHR2"/>
<proteinExistence type="predicted"/>
<sequence length="107" mass="12436">MEKAVLETPEHGPQEEHIVVSLNSNPAMEEQHTYVSGKDIDSDHLYDPKSEELNTDYSSDEENLVRYPMFNEEKKLWDPQFEVRKTFRDILQFRKAIKNHGVACGAI</sequence>
<dbReference type="EMBL" id="JBFOLK010000011">
    <property type="protein sequence ID" value="KAL2475439.1"/>
    <property type="molecule type" value="Genomic_DNA"/>
</dbReference>
<comment type="caution">
    <text evidence="1">The sequence shown here is derived from an EMBL/GenBank/DDBJ whole genome shotgun (WGS) entry which is preliminary data.</text>
</comment>
<gene>
    <name evidence="1" type="ORF">Adt_36175</name>
</gene>